<proteinExistence type="predicted"/>
<evidence type="ECO:0000313" key="1">
    <source>
        <dbReference type="EMBL" id="SDY82545.1"/>
    </source>
</evidence>
<dbReference type="AlphaFoldDB" id="A0A1H3N263"/>
<gene>
    <name evidence="1" type="ORF">SAMN05421881_10674</name>
</gene>
<dbReference type="EMBL" id="FNOY01000067">
    <property type="protein sequence ID" value="SDY82545.1"/>
    <property type="molecule type" value="Genomic_DNA"/>
</dbReference>
<organism evidence="1 2">
    <name type="scientific">Nitrosomonas halophila</name>
    <dbReference type="NCBI Taxonomy" id="44576"/>
    <lineage>
        <taxon>Bacteria</taxon>
        <taxon>Pseudomonadati</taxon>
        <taxon>Pseudomonadota</taxon>
        <taxon>Betaproteobacteria</taxon>
        <taxon>Nitrosomonadales</taxon>
        <taxon>Nitrosomonadaceae</taxon>
        <taxon>Nitrosomonas</taxon>
    </lineage>
</organism>
<accession>A0A1H3N263</accession>
<protein>
    <submittedName>
        <fullName evidence="1">Uncharacterized protein</fullName>
    </submittedName>
</protein>
<sequence>MLEQGLARRKVAPRSLGRLINSGGRKALAGRELVQHRIQYGVAVEKYFQTSQTRTLVIKLTERCIVPEYVRSFPSL</sequence>
<keyword evidence="2" id="KW-1185">Reference proteome</keyword>
<evidence type="ECO:0000313" key="2">
    <source>
        <dbReference type="Proteomes" id="UP000198640"/>
    </source>
</evidence>
<dbReference type="STRING" id="44576.SAMN05421881_10674"/>
<name>A0A1H3N263_9PROT</name>
<reference evidence="1 2" key="1">
    <citation type="submission" date="2016-10" db="EMBL/GenBank/DDBJ databases">
        <authorList>
            <person name="de Groot N.N."/>
        </authorList>
    </citation>
    <scope>NUCLEOTIDE SEQUENCE [LARGE SCALE GENOMIC DNA]</scope>
    <source>
        <strain evidence="1 2">Nm1</strain>
    </source>
</reference>
<dbReference type="Proteomes" id="UP000198640">
    <property type="component" value="Unassembled WGS sequence"/>
</dbReference>